<dbReference type="SMART" id="SM00228">
    <property type="entry name" value="PDZ"/>
    <property type="match status" value="1"/>
</dbReference>
<dbReference type="PROSITE" id="PS51257">
    <property type="entry name" value="PROKAR_LIPOPROTEIN"/>
    <property type="match status" value="1"/>
</dbReference>
<evidence type="ECO:0000256" key="1">
    <source>
        <dbReference type="ARBA" id="ARBA00009179"/>
    </source>
</evidence>
<dbReference type="AlphaFoldDB" id="A0A7G1HWP4"/>
<feature type="domain" description="PDZ" evidence="6">
    <location>
        <begin position="74"/>
        <end position="132"/>
    </location>
</feature>
<proteinExistence type="inferred from homology"/>
<dbReference type="PANTHER" id="PTHR32060">
    <property type="entry name" value="TAIL-SPECIFIC PROTEASE"/>
    <property type="match status" value="1"/>
</dbReference>
<dbReference type="RefSeq" id="WP_021931623.1">
    <property type="nucleotide sequence ID" value="NZ_AP023322.1"/>
</dbReference>
<dbReference type="FunFam" id="3.30.750.44:FF:000001">
    <property type="entry name" value="S41 family peptidase"/>
    <property type="match status" value="1"/>
</dbReference>
<keyword evidence="4 5" id="KW-0720">Serine protease</keyword>
<evidence type="ECO:0000313" key="8">
    <source>
        <dbReference type="Proteomes" id="UP000594042"/>
    </source>
</evidence>
<evidence type="ECO:0000256" key="5">
    <source>
        <dbReference type="RuleBase" id="RU004404"/>
    </source>
</evidence>
<dbReference type="InterPro" id="IPR004447">
    <property type="entry name" value="Peptidase_S41A"/>
</dbReference>
<evidence type="ECO:0000256" key="3">
    <source>
        <dbReference type="ARBA" id="ARBA00022801"/>
    </source>
</evidence>
<dbReference type="Pfam" id="PF22694">
    <property type="entry name" value="CtpB_N-like"/>
    <property type="match status" value="1"/>
</dbReference>
<name>A0A7G1HWP4_9BACT</name>
<reference evidence="8" key="1">
    <citation type="submission" date="2020-07" db="EMBL/GenBank/DDBJ databases">
        <title>Complete genome sequencing of Coprobacter sp. strain 2CBH44.</title>
        <authorList>
            <person name="Sakamoto M."/>
            <person name="Murakami T."/>
            <person name="Mori H."/>
        </authorList>
    </citation>
    <scope>NUCLEOTIDE SEQUENCE [LARGE SCALE GENOMIC DNA]</scope>
    <source>
        <strain evidence="8">2CBH44</strain>
    </source>
</reference>
<dbReference type="EMBL" id="AP023322">
    <property type="protein sequence ID" value="BCI64010.1"/>
    <property type="molecule type" value="Genomic_DNA"/>
</dbReference>
<dbReference type="GO" id="GO:0006508">
    <property type="term" value="P:proteolysis"/>
    <property type="evidence" value="ECO:0007669"/>
    <property type="project" value="UniProtKB-KW"/>
</dbReference>
<dbReference type="InterPro" id="IPR001478">
    <property type="entry name" value="PDZ"/>
</dbReference>
<dbReference type="PANTHER" id="PTHR32060:SF30">
    <property type="entry name" value="CARBOXY-TERMINAL PROCESSING PROTEASE CTPA"/>
    <property type="match status" value="1"/>
</dbReference>
<accession>A0A7G1HWP4</accession>
<protein>
    <submittedName>
        <fullName evidence="7">Peptidase S41</fullName>
    </submittedName>
</protein>
<dbReference type="GO" id="GO:0007165">
    <property type="term" value="P:signal transduction"/>
    <property type="evidence" value="ECO:0007669"/>
    <property type="project" value="TreeGrafter"/>
</dbReference>
<dbReference type="InterPro" id="IPR029045">
    <property type="entry name" value="ClpP/crotonase-like_dom_sf"/>
</dbReference>
<dbReference type="Pfam" id="PF03572">
    <property type="entry name" value="Peptidase_S41"/>
    <property type="match status" value="1"/>
</dbReference>
<evidence type="ECO:0000313" key="7">
    <source>
        <dbReference type="EMBL" id="BCI64010.1"/>
    </source>
</evidence>
<keyword evidence="2 5" id="KW-0645">Protease</keyword>
<dbReference type="PROSITE" id="PS50106">
    <property type="entry name" value="PDZ"/>
    <property type="match status" value="1"/>
</dbReference>
<dbReference type="InterPro" id="IPR036034">
    <property type="entry name" value="PDZ_sf"/>
</dbReference>
<dbReference type="SMART" id="SM00245">
    <property type="entry name" value="TSPc"/>
    <property type="match status" value="1"/>
</dbReference>
<dbReference type="GO" id="GO:0030288">
    <property type="term" value="C:outer membrane-bounded periplasmic space"/>
    <property type="evidence" value="ECO:0007669"/>
    <property type="project" value="TreeGrafter"/>
</dbReference>
<dbReference type="Proteomes" id="UP000594042">
    <property type="component" value="Chromosome"/>
</dbReference>
<dbReference type="SUPFAM" id="SSF52096">
    <property type="entry name" value="ClpP/crotonase"/>
    <property type="match status" value="1"/>
</dbReference>
<dbReference type="InterPro" id="IPR005151">
    <property type="entry name" value="Tail-specific_protease"/>
</dbReference>
<sequence length="532" mass="60011">MIKRFSLLILALSTISCIGAQRQSEANKKLSLAEFAISNLYVDNVDESKLVEDAIRGMLEKLDPHSSYMTPEETKEMNEPLQGNFDGIGIQFNMVKDTLYVVQTVAGGPSEKVGILAGDRIIAVNDTAIAGVKMKNTDIMKRLRGPRGSKVNVSILRRGINEPLTFRITRGQIPIYSIDASYMANKNTGYVRLSRFSASTGKEFSDALKRLKKEGMKNLIIDLQGNGGGYLNAAIDVAQELLANDEIITYTQGRRSPRTDYKAKSSGLFKDGNVIILVDESSASASEIVSGAIQDWDRGLIVGRRTFGKGLVQRPIPMPDGSMIRLTISRYYTPSGRSIQKPYQKGDSEEYFKDIVERYNKGELTNADSIHFPDSLKYKTLINERTVYGGGGIMPDYFIPLDTTRFTDYHRDLIAKGILNQFIISYIDKNRKELTTTYKNNVTTFLDDFTVNDKLLKELISFAEKDKVKYNEEQFKKSEPIIKEQLKALIARDIFDMTAYYRVMNQFNDSYSKALEIINDPQKYNTLLKIKK</sequence>
<evidence type="ECO:0000259" key="6">
    <source>
        <dbReference type="PROSITE" id="PS50106"/>
    </source>
</evidence>
<gene>
    <name evidence="7" type="ORF">Cop2CBH44_23630</name>
</gene>
<dbReference type="CDD" id="cd06782">
    <property type="entry name" value="cpPDZ_CPP-like"/>
    <property type="match status" value="1"/>
</dbReference>
<dbReference type="SUPFAM" id="SSF50156">
    <property type="entry name" value="PDZ domain-like"/>
    <property type="match status" value="1"/>
</dbReference>
<keyword evidence="3 5" id="KW-0378">Hydrolase</keyword>
<dbReference type="Pfam" id="PF13180">
    <property type="entry name" value="PDZ_2"/>
    <property type="match status" value="1"/>
</dbReference>
<dbReference type="Gene3D" id="2.30.42.10">
    <property type="match status" value="1"/>
</dbReference>
<dbReference type="Gene3D" id="3.30.750.44">
    <property type="match status" value="1"/>
</dbReference>
<organism evidence="7 8">
    <name type="scientific">Coprobacter secundus subsp. similis</name>
    <dbReference type="NCBI Taxonomy" id="2751153"/>
    <lineage>
        <taxon>Bacteria</taxon>
        <taxon>Pseudomonadati</taxon>
        <taxon>Bacteroidota</taxon>
        <taxon>Bacteroidia</taxon>
        <taxon>Bacteroidales</taxon>
        <taxon>Barnesiellaceae</taxon>
        <taxon>Coprobacter</taxon>
    </lineage>
</organism>
<dbReference type="Gene3D" id="3.90.226.10">
    <property type="entry name" value="2-enoyl-CoA Hydratase, Chain A, domain 1"/>
    <property type="match status" value="1"/>
</dbReference>
<comment type="similarity">
    <text evidence="1 5">Belongs to the peptidase S41A family.</text>
</comment>
<dbReference type="NCBIfam" id="TIGR00225">
    <property type="entry name" value="prc"/>
    <property type="match status" value="1"/>
</dbReference>
<dbReference type="KEGG" id="copr:Cop2CBH44_23630"/>
<evidence type="ECO:0000256" key="2">
    <source>
        <dbReference type="ARBA" id="ARBA00022670"/>
    </source>
</evidence>
<dbReference type="CDD" id="cd07560">
    <property type="entry name" value="Peptidase_S41_CPP"/>
    <property type="match status" value="1"/>
</dbReference>
<dbReference type="GO" id="GO:0008236">
    <property type="term" value="F:serine-type peptidase activity"/>
    <property type="evidence" value="ECO:0007669"/>
    <property type="project" value="UniProtKB-KW"/>
</dbReference>
<evidence type="ECO:0000256" key="4">
    <source>
        <dbReference type="ARBA" id="ARBA00022825"/>
    </source>
</evidence>
<dbReference type="GO" id="GO:0004175">
    <property type="term" value="F:endopeptidase activity"/>
    <property type="evidence" value="ECO:0007669"/>
    <property type="project" value="TreeGrafter"/>
</dbReference>
<keyword evidence="8" id="KW-1185">Reference proteome</keyword>
<dbReference type="InterPro" id="IPR055210">
    <property type="entry name" value="CtpA/B_N"/>
</dbReference>